<dbReference type="Proteomes" id="UP001164539">
    <property type="component" value="Chromosome 11"/>
</dbReference>
<reference evidence="1 2" key="1">
    <citation type="journal article" date="2023" name="Science">
        <title>Complex scaffold remodeling in plant triterpene biosynthesis.</title>
        <authorList>
            <person name="De La Pena R."/>
            <person name="Hodgson H."/>
            <person name="Liu J.C."/>
            <person name="Stephenson M.J."/>
            <person name="Martin A.C."/>
            <person name="Owen C."/>
            <person name="Harkess A."/>
            <person name="Leebens-Mack J."/>
            <person name="Jimenez L.E."/>
            <person name="Osbourn A."/>
            <person name="Sattely E.S."/>
        </authorList>
    </citation>
    <scope>NUCLEOTIDE SEQUENCE [LARGE SCALE GENOMIC DNA]</scope>
    <source>
        <strain evidence="2">cv. JPN11</strain>
        <tissue evidence="1">Leaf</tissue>
    </source>
</reference>
<protein>
    <submittedName>
        <fullName evidence="1">Amino acid transporter family protein</fullName>
    </submittedName>
</protein>
<gene>
    <name evidence="1" type="ORF">OWV82_019928</name>
</gene>
<accession>A0ACC1X6G9</accession>
<evidence type="ECO:0000313" key="1">
    <source>
        <dbReference type="EMBL" id="KAJ4706253.1"/>
    </source>
</evidence>
<keyword evidence="2" id="KW-1185">Reference proteome</keyword>
<organism evidence="1 2">
    <name type="scientific">Melia azedarach</name>
    <name type="common">Chinaberry tree</name>
    <dbReference type="NCBI Taxonomy" id="155640"/>
    <lineage>
        <taxon>Eukaryota</taxon>
        <taxon>Viridiplantae</taxon>
        <taxon>Streptophyta</taxon>
        <taxon>Embryophyta</taxon>
        <taxon>Tracheophyta</taxon>
        <taxon>Spermatophyta</taxon>
        <taxon>Magnoliopsida</taxon>
        <taxon>eudicotyledons</taxon>
        <taxon>Gunneridae</taxon>
        <taxon>Pentapetalae</taxon>
        <taxon>rosids</taxon>
        <taxon>malvids</taxon>
        <taxon>Sapindales</taxon>
        <taxon>Meliaceae</taxon>
        <taxon>Melia</taxon>
    </lineage>
</organism>
<evidence type="ECO:0000313" key="2">
    <source>
        <dbReference type="Proteomes" id="UP001164539"/>
    </source>
</evidence>
<proteinExistence type="predicted"/>
<name>A0ACC1X6G9_MELAZ</name>
<dbReference type="EMBL" id="CM051404">
    <property type="protein sequence ID" value="KAJ4706253.1"/>
    <property type="molecule type" value="Genomic_DNA"/>
</dbReference>
<comment type="caution">
    <text evidence="1">The sequence shown here is derived from an EMBL/GenBank/DDBJ whole genome shotgun (WGS) entry which is preliminary data.</text>
</comment>
<sequence length="543" mass="59508">MAEKEIGKERKEDLFLENEDEEEDTDIEDNKTRSSISGTDEEEEAEGGSRDSFAPSTFSSQQWPQSFRETTDSYTIAASPYFGVLGRSPSIRYSSFLSQHRDSFNLDGKSPLLPEHEKTYKKEDLDRISRTQSSWSEKASLHMQLTGELPISHGCSFTQTIFNGINVMAGVGLLSTPYTVKEAGWASLAVLLAFAVACCYTASLMRHCFESQEGIVTYPDMGEAAFGKYGRLLISVILYTELYSYCVEFITLEGDNLTRLFPGASLDWPGLHLDSMHLFGILFALIVLPTVWLRDLRVISYLSAGGVIATILIVLCVVFLGTVDGIGFHHTGQVVNYSGIPFAIGVYGFCYSGHSVFPNIYQSMADKTKFTKALIVCFGLCVLIYGGVAIMGYLMFGQATLSQITLNMPPDAFASKVALWTTVISPFTKYALLMNPLARSIEELLPPRVSSSYWCFILLRSALVISSVCAAFLLPFFGLVMALIGSLLSVLVAVIMPALCFLKIMGKKATTRQIVSSSAIVTVGIICAILGTYSSLAGIVENY</sequence>